<dbReference type="InterPro" id="IPR005822">
    <property type="entry name" value="Ribosomal_uL13"/>
</dbReference>
<dbReference type="HAMAP" id="MF_01366">
    <property type="entry name" value="Ribosomal_uL13"/>
    <property type="match status" value="1"/>
</dbReference>
<dbReference type="NCBIfam" id="TIGR01066">
    <property type="entry name" value="rplM_bact"/>
    <property type="match status" value="1"/>
</dbReference>
<evidence type="ECO:0000256" key="1">
    <source>
        <dbReference type="ARBA" id="ARBA00006227"/>
    </source>
</evidence>
<dbReference type="SUPFAM" id="SSF52161">
    <property type="entry name" value="Ribosomal protein L13"/>
    <property type="match status" value="1"/>
</dbReference>
<comment type="function">
    <text evidence="4">This protein is one of the early assembly proteins of the 50S ribosomal subunit, although it is not seen to bind rRNA by itself. It is important during the early stages of 50S assembly.</text>
</comment>
<evidence type="ECO:0000256" key="3">
    <source>
        <dbReference type="ARBA" id="ARBA00023274"/>
    </source>
</evidence>
<dbReference type="PIRSF" id="PIRSF002181">
    <property type="entry name" value="Ribosomal_L13"/>
    <property type="match status" value="1"/>
</dbReference>
<comment type="caution">
    <text evidence="5">The sequence shown here is derived from an EMBL/GenBank/DDBJ whole genome shotgun (WGS) entry which is preliminary data.</text>
</comment>
<evidence type="ECO:0000313" key="6">
    <source>
        <dbReference type="Proteomes" id="UP000229390"/>
    </source>
</evidence>
<dbReference type="GO" id="GO:0006412">
    <property type="term" value="P:translation"/>
    <property type="evidence" value="ECO:0007669"/>
    <property type="project" value="UniProtKB-UniRule"/>
</dbReference>
<dbReference type="CDD" id="cd00392">
    <property type="entry name" value="Ribosomal_L13"/>
    <property type="match status" value="1"/>
</dbReference>
<dbReference type="GO" id="GO:0003729">
    <property type="term" value="F:mRNA binding"/>
    <property type="evidence" value="ECO:0007669"/>
    <property type="project" value="TreeGrafter"/>
</dbReference>
<dbReference type="Pfam" id="PF00572">
    <property type="entry name" value="Ribosomal_L13"/>
    <property type="match status" value="1"/>
</dbReference>
<organism evidence="5 6">
    <name type="scientific">Candidatus Nealsonbacteria bacterium CG08_land_8_20_14_0_20_43_11</name>
    <dbReference type="NCBI Taxonomy" id="1974706"/>
    <lineage>
        <taxon>Bacteria</taxon>
        <taxon>Candidatus Nealsoniibacteriota</taxon>
    </lineage>
</organism>
<dbReference type="GO" id="GO:0003735">
    <property type="term" value="F:structural constituent of ribosome"/>
    <property type="evidence" value="ECO:0007669"/>
    <property type="project" value="InterPro"/>
</dbReference>
<dbReference type="GO" id="GO:0022625">
    <property type="term" value="C:cytosolic large ribosomal subunit"/>
    <property type="evidence" value="ECO:0007669"/>
    <property type="project" value="TreeGrafter"/>
</dbReference>
<name>A0A2M6T070_9BACT</name>
<keyword evidence="2 4" id="KW-0689">Ribosomal protein</keyword>
<dbReference type="InterPro" id="IPR005823">
    <property type="entry name" value="Ribosomal_uL13_bac-type"/>
</dbReference>
<dbReference type="Proteomes" id="UP000229390">
    <property type="component" value="Unassembled WGS sequence"/>
</dbReference>
<comment type="similarity">
    <text evidence="1 4">Belongs to the universal ribosomal protein uL13 family.</text>
</comment>
<keyword evidence="3 4" id="KW-0687">Ribonucleoprotein</keyword>
<protein>
    <recommendedName>
        <fullName evidence="4">Large ribosomal subunit protein uL13</fullName>
    </recommendedName>
</protein>
<accession>A0A2M6T070</accession>
<dbReference type="AlphaFoldDB" id="A0A2M6T070"/>
<proteinExistence type="inferred from homology"/>
<dbReference type="GO" id="GO:0017148">
    <property type="term" value="P:negative regulation of translation"/>
    <property type="evidence" value="ECO:0007669"/>
    <property type="project" value="TreeGrafter"/>
</dbReference>
<gene>
    <name evidence="4 5" type="primary">rplM</name>
    <name evidence="5" type="ORF">COT34_02270</name>
</gene>
<dbReference type="InterPro" id="IPR036899">
    <property type="entry name" value="Ribosomal_uL13_sf"/>
</dbReference>
<evidence type="ECO:0000256" key="2">
    <source>
        <dbReference type="ARBA" id="ARBA00022980"/>
    </source>
</evidence>
<reference evidence="6" key="1">
    <citation type="submission" date="2017-09" db="EMBL/GenBank/DDBJ databases">
        <title>Depth-based differentiation of microbial function through sediment-hosted aquifers and enrichment of novel symbionts in the deep terrestrial subsurface.</title>
        <authorList>
            <person name="Probst A.J."/>
            <person name="Ladd B."/>
            <person name="Jarett J.K."/>
            <person name="Geller-Mcgrath D.E."/>
            <person name="Sieber C.M.K."/>
            <person name="Emerson J.B."/>
            <person name="Anantharaman K."/>
            <person name="Thomas B.C."/>
            <person name="Malmstrom R."/>
            <person name="Stieglmeier M."/>
            <person name="Klingl A."/>
            <person name="Woyke T."/>
            <person name="Ryan C.M."/>
            <person name="Banfield J.F."/>
        </authorList>
    </citation>
    <scope>NUCLEOTIDE SEQUENCE [LARGE SCALE GENOMIC DNA]</scope>
</reference>
<sequence>MPAKAITIDAAGKTLGRLASEVAFLLRGKNRPDFVYYKDAGETVIIKNADKIRFSGKKLEQKKYYHHTGYLGHLKAKPLAVLLAEKPEEVLRRAVYGMLPKNKLREKMIKRLLFK</sequence>
<dbReference type="EMBL" id="PEYE01000036">
    <property type="protein sequence ID" value="PIS38729.1"/>
    <property type="molecule type" value="Genomic_DNA"/>
</dbReference>
<evidence type="ECO:0000313" key="5">
    <source>
        <dbReference type="EMBL" id="PIS38729.1"/>
    </source>
</evidence>
<evidence type="ECO:0000256" key="4">
    <source>
        <dbReference type="HAMAP-Rule" id="MF_01366"/>
    </source>
</evidence>
<comment type="subunit">
    <text evidence="4">Part of the 50S ribosomal subunit.</text>
</comment>
<dbReference type="Gene3D" id="3.90.1180.10">
    <property type="entry name" value="Ribosomal protein L13"/>
    <property type="match status" value="1"/>
</dbReference>
<dbReference type="PANTHER" id="PTHR11545">
    <property type="entry name" value="RIBOSOMAL PROTEIN L13"/>
    <property type="match status" value="1"/>
</dbReference>
<dbReference type="PANTHER" id="PTHR11545:SF2">
    <property type="entry name" value="LARGE RIBOSOMAL SUBUNIT PROTEIN UL13M"/>
    <property type="match status" value="1"/>
</dbReference>